<sequence>MAIKSLDFRRYRSDDAQERQQFCDELCEALCVYGFAKIRHSSLPKEKIDQLFEFNKRFFDLPDDIKVKAAHPAAPNPHRGWSAIGQESVWQISKFEQGEQQTDSYQEYRVCPPPGSRHIANSPLFQESFDQGAATDELFPNRWVDETDLPGFRPFMEGIYDDFHELHGHLVRAITAGLRLPADHLIAKHQSNTSELRLLHYPAIPARSMGSGKRIGEHSDFGTLTLLLQDSVGGLQVEDQRQLGSFIPVESENVYEVIINVGDCLQRWTNKQLRSANHRVCLPQGTDVHSTAMLAPRYSVAYFGKPDREVLVDTLPAFVRPGIKSAYNDHLTALEYMQQKLVRTYG</sequence>
<protein>
    <submittedName>
        <fullName evidence="1">Clavaminate synthase-like protein</fullName>
    </submittedName>
</protein>
<keyword evidence="2" id="KW-1185">Reference proteome</keyword>
<proteinExistence type="predicted"/>
<dbReference type="EMBL" id="KZ825338">
    <property type="protein sequence ID" value="RAH46309.1"/>
    <property type="molecule type" value="Genomic_DNA"/>
</dbReference>
<reference evidence="1" key="1">
    <citation type="submission" date="2018-02" db="EMBL/GenBank/DDBJ databases">
        <title>The genomes of Aspergillus section Nigri reveals drivers in fungal speciation.</title>
        <authorList>
            <consortium name="DOE Joint Genome Institute"/>
            <person name="Vesth T.C."/>
            <person name="Nybo J."/>
            <person name="Theobald S."/>
            <person name="Brandl J."/>
            <person name="Frisvad J.C."/>
            <person name="Nielsen K.F."/>
            <person name="Lyhne E.K."/>
            <person name="Kogle M.E."/>
            <person name="Kuo A."/>
            <person name="Riley R."/>
            <person name="Clum A."/>
            <person name="Nolan M."/>
            <person name="Lipzen A."/>
            <person name="Salamov A."/>
            <person name="Henrissat B."/>
            <person name="Wiebenga A."/>
            <person name="De vries R.P."/>
            <person name="Grigoriev I.V."/>
            <person name="Mortensen U.H."/>
            <person name="Andersen M.R."/>
            <person name="Baker S.E."/>
        </authorList>
    </citation>
    <scope>NUCLEOTIDE SEQUENCE</scope>
    <source>
        <strain evidence="1">CBS 621.78</strain>
    </source>
</reference>
<name>A0ACD1GB08_9EURO</name>
<evidence type="ECO:0000313" key="1">
    <source>
        <dbReference type="EMBL" id="RAH46309.1"/>
    </source>
</evidence>
<organism evidence="1 2">
    <name type="scientific">Aspergillus brunneoviolaceus CBS 621.78</name>
    <dbReference type="NCBI Taxonomy" id="1450534"/>
    <lineage>
        <taxon>Eukaryota</taxon>
        <taxon>Fungi</taxon>
        <taxon>Dikarya</taxon>
        <taxon>Ascomycota</taxon>
        <taxon>Pezizomycotina</taxon>
        <taxon>Eurotiomycetes</taxon>
        <taxon>Eurotiomycetidae</taxon>
        <taxon>Eurotiales</taxon>
        <taxon>Aspergillaceae</taxon>
        <taxon>Aspergillus</taxon>
        <taxon>Aspergillus subgen. Circumdati</taxon>
    </lineage>
</organism>
<gene>
    <name evidence="1" type="ORF">BO95DRAFT_452674</name>
</gene>
<evidence type="ECO:0000313" key="2">
    <source>
        <dbReference type="Proteomes" id="UP000249057"/>
    </source>
</evidence>
<accession>A0ACD1GB08</accession>
<dbReference type="Proteomes" id="UP000249057">
    <property type="component" value="Unassembled WGS sequence"/>
</dbReference>